<comment type="caution">
    <text evidence="6">The sequence shown here is derived from an EMBL/GenBank/DDBJ whole genome shotgun (WGS) entry which is preliminary data.</text>
</comment>
<evidence type="ECO:0000256" key="2">
    <source>
        <dbReference type="ARBA" id="ARBA00022833"/>
    </source>
</evidence>
<dbReference type="GO" id="GO:0009347">
    <property type="term" value="C:aspartate carbamoyltransferase complex"/>
    <property type="evidence" value="ECO:0007669"/>
    <property type="project" value="InterPro"/>
</dbReference>
<evidence type="ECO:0000313" key="6">
    <source>
        <dbReference type="EMBL" id="MBE6061397.1"/>
    </source>
</evidence>
<dbReference type="Gene3D" id="2.30.30.20">
    <property type="entry name" value="Aspartate carbamoyltransferase regulatory subunit, C-terminal domain"/>
    <property type="match status" value="1"/>
</dbReference>
<dbReference type="InterPro" id="IPR020545">
    <property type="entry name" value="Asp_carbamoyltransf_reg_N"/>
</dbReference>
<dbReference type="Pfam" id="PF01948">
    <property type="entry name" value="PyrI"/>
    <property type="match status" value="1"/>
</dbReference>
<proteinExistence type="predicted"/>
<dbReference type="PANTHER" id="PTHR35805:SF1">
    <property type="entry name" value="ASPARTATE CARBAMOYLTRANSFERASE REGULATORY CHAIN"/>
    <property type="match status" value="1"/>
</dbReference>
<dbReference type="EMBL" id="SVCM01000167">
    <property type="protein sequence ID" value="MBE6061397.1"/>
    <property type="molecule type" value="Genomic_DNA"/>
</dbReference>
<dbReference type="NCBIfam" id="NF002063">
    <property type="entry name" value="PRK00893.1-3"/>
    <property type="match status" value="1"/>
</dbReference>
<dbReference type="InterPro" id="IPR036792">
    <property type="entry name" value="Asp_carbatrfase_reg_C_sf"/>
</dbReference>
<dbReference type="InterPro" id="IPR020542">
    <property type="entry name" value="Asp_carbamoyltrfase_reg_C"/>
</dbReference>
<dbReference type="Gene3D" id="3.30.70.140">
    <property type="entry name" value="Aspartate carbamoyltransferase regulatory subunit, N-terminal domain"/>
    <property type="match status" value="1"/>
</dbReference>
<evidence type="ECO:0000256" key="1">
    <source>
        <dbReference type="ARBA" id="ARBA00022723"/>
    </source>
</evidence>
<protein>
    <submittedName>
        <fullName evidence="6">Aspartate carbamoyltransferase regulatory subunit</fullName>
    </submittedName>
</protein>
<keyword evidence="2" id="KW-0862">Zinc</keyword>
<feature type="domain" description="Aspartate carbamoyltransferase regulatory subunit N-terminal" evidence="4">
    <location>
        <begin position="2"/>
        <end position="90"/>
    </location>
</feature>
<dbReference type="Pfam" id="PF02748">
    <property type="entry name" value="PyrI_C"/>
    <property type="match status" value="1"/>
</dbReference>
<organism evidence="6 7">
    <name type="scientific">Clostridium sulfidigenes</name>
    <dbReference type="NCBI Taxonomy" id="318464"/>
    <lineage>
        <taxon>Bacteria</taxon>
        <taxon>Bacillati</taxon>
        <taxon>Bacillota</taxon>
        <taxon>Clostridia</taxon>
        <taxon>Eubacteriales</taxon>
        <taxon>Clostridiaceae</taxon>
        <taxon>Clostridium</taxon>
    </lineage>
</organism>
<dbReference type="GO" id="GO:0006221">
    <property type="term" value="P:pyrimidine nucleotide biosynthetic process"/>
    <property type="evidence" value="ECO:0007669"/>
    <property type="project" value="UniProtKB-KW"/>
</dbReference>
<evidence type="ECO:0000259" key="4">
    <source>
        <dbReference type="Pfam" id="PF01948"/>
    </source>
</evidence>
<dbReference type="InterPro" id="IPR002801">
    <property type="entry name" value="Asp_carbamoylTrfase_reg"/>
</dbReference>
<dbReference type="InterPro" id="IPR036793">
    <property type="entry name" value="Asp_carbatrfase_reg_N_sf"/>
</dbReference>
<feature type="domain" description="Aspartate carbamoyltransferase regulatory subunit C-terminal" evidence="5">
    <location>
        <begin position="95"/>
        <end position="136"/>
    </location>
</feature>
<name>A0A927W6C7_9CLOT</name>
<evidence type="ECO:0000313" key="7">
    <source>
        <dbReference type="Proteomes" id="UP000768462"/>
    </source>
</evidence>
<keyword evidence="1" id="KW-0479">Metal-binding</keyword>
<dbReference type="AlphaFoldDB" id="A0A927W6C7"/>
<dbReference type="GO" id="GO:0006207">
    <property type="term" value="P:'de novo' pyrimidine nucleobase biosynthetic process"/>
    <property type="evidence" value="ECO:0007669"/>
    <property type="project" value="InterPro"/>
</dbReference>
<dbReference type="SUPFAM" id="SSF57825">
    <property type="entry name" value="Aspartate carbamoyltransferase, Regulatory-chain, C-terminal domain"/>
    <property type="match status" value="1"/>
</dbReference>
<dbReference type="PANTHER" id="PTHR35805">
    <property type="entry name" value="ASPARTATE CARBAMOYLTRANSFERASE REGULATORY CHAIN"/>
    <property type="match status" value="1"/>
</dbReference>
<accession>A0A927W6C7</accession>
<dbReference type="SUPFAM" id="SSF54893">
    <property type="entry name" value="Aspartate carbamoyltransferase, Regulatory-chain, N-terminal domain"/>
    <property type="match status" value="1"/>
</dbReference>
<evidence type="ECO:0000256" key="3">
    <source>
        <dbReference type="ARBA" id="ARBA00022975"/>
    </source>
</evidence>
<dbReference type="Proteomes" id="UP000768462">
    <property type="component" value="Unassembled WGS sequence"/>
</dbReference>
<dbReference type="GO" id="GO:0046872">
    <property type="term" value="F:metal ion binding"/>
    <property type="evidence" value="ECO:0007669"/>
    <property type="project" value="UniProtKB-KW"/>
</dbReference>
<keyword evidence="3" id="KW-0665">Pyrimidine biosynthesis</keyword>
<reference evidence="6" key="1">
    <citation type="submission" date="2019-04" db="EMBL/GenBank/DDBJ databases">
        <title>Evolution of Biomass-Degrading Anaerobic Consortia Revealed by Metagenomics.</title>
        <authorList>
            <person name="Peng X."/>
        </authorList>
    </citation>
    <scope>NUCLEOTIDE SEQUENCE</scope>
    <source>
        <strain evidence="6">SIG254</strain>
    </source>
</reference>
<sequence>MLTINSIKNGLVIDHIKAGEGIKIFNFLNLDKADFTVALIMNANSDKCGKKDIIKIETRIDIDFEILGVIDPNITIDIIENEEIKEKIKLTLPEKVENVIKCKNPRCVTSIEPNIKHIHYLVDEETKEYRCHYCDDLQKVTSLY</sequence>
<evidence type="ECO:0000259" key="5">
    <source>
        <dbReference type="Pfam" id="PF02748"/>
    </source>
</evidence>
<gene>
    <name evidence="6" type="ORF">E7215_14670</name>
</gene>